<organism evidence="1 2">
    <name type="scientific">Stenotrophomonas nematodicola</name>
    <dbReference type="NCBI Taxonomy" id="2656746"/>
    <lineage>
        <taxon>Bacteria</taxon>
        <taxon>Pseudomonadati</taxon>
        <taxon>Pseudomonadota</taxon>
        <taxon>Gammaproteobacteria</taxon>
        <taxon>Lysobacterales</taxon>
        <taxon>Lysobacteraceae</taxon>
        <taxon>Stenotrophomonas</taxon>
    </lineage>
</organism>
<accession>A0ABW7CV01</accession>
<evidence type="ECO:0008006" key="3">
    <source>
        <dbReference type="Google" id="ProtNLM"/>
    </source>
</evidence>
<comment type="caution">
    <text evidence="1">The sequence shown here is derived from an EMBL/GenBank/DDBJ whole genome shotgun (WGS) entry which is preliminary data.</text>
</comment>
<evidence type="ECO:0000313" key="1">
    <source>
        <dbReference type="EMBL" id="MFG6108783.1"/>
    </source>
</evidence>
<name>A0ABW7CV01_9GAMM</name>
<proteinExistence type="predicted"/>
<evidence type="ECO:0000313" key="2">
    <source>
        <dbReference type="Proteomes" id="UP001605261"/>
    </source>
</evidence>
<gene>
    <name evidence="1" type="ORF">ACEU0G_002776</name>
</gene>
<keyword evidence="2" id="KW-1185">Reference proteome</keyword>
<protein>
    <recommendedName>
        <fullName evidence="3">EF-hand domain-containing protein</fullName>
    </recommendedName>
</protein>
<dbReference type="Proteomes" id="UP001605261">
    <property type="component" value="Unassembled WGS sequence"/>
</dbReference>
<sequence length="92" mass="10263">MSTPKKQYFKHWAESDLGQGNVYIEAVGEVIVRQVEMYRSLTTWADKTGQSDARFLLADQPLSWFDLDSDDGITASEFEAAWKKAKAATTGG</sequence>
<dbReference type="RefSeq" id="WP_259202821.1">
    <property type="nucleotide sequence ID" value="NZ_JBHGCJ010000003.1"/>
</dbReference>
<reference evidence="1 2" key="1">
    <citation type="submission" date="2024-09" db="EMBL/GenBank/DDBJ databases">
        <authorList>
            <consortium name="All-Russian atlas of soil microorganisms"/>
            <consortium name="as a basis for the search for new antimicrobial producers and enzymes with unique properties"/>
            <person name="Sokolova E.A."/>
            <person name="Voronina E.N."/>
        </authorList>
    </citation>
    <scope>NUCLEOTIDE SEQUENCE [LARGE SCALE GENOMIC DNA]</scope>
    <source>
        <strain evidence="1 2">AF-22b-331.1</strain>
    </source>
</reference>
<dbReference type="EMBL" id="JBHGCJ010000003">
    <property type="protein sequence ID" value="MFG6108783.1"/>
    <property type="molecule type" value="Genomic_DNA"/>
</dbReference>